<feature type="region of interest" description="Disordered" evidence="1">
    <location>
        <begin position="1"/>
        <end position="53"/>
    </location>
</feature>
<gene>
    <name evidence="2" type="ORF">G2W53_033126</name>
</gene>
<evidence type="ECO:0000313" key="3">
    <source>
        <dbReference type="Proteomes" id="UP000634136"/>
    </source>
</evidence>
<keyword evidence="3" id="KW-1185">Reference proteome</keyword>
<feature type="compositionally biased region" description="Basic and acidic residues" evidence="1">
    <location>
        <begin position="29"/>
        <end position="39"/>
    </location>
</feature>
<evidence type="ECO:0000256" key="1">
    <source>
        <dbReference type="SAM" id="MobiDB-lite"/>
    </source>
</evidence>
<proteinExistence type="predicted"/>
<comment type="caution">
    <text evidence="2">The sequence shown here is derived from an EMBL/GenBank/DDBJ whole genome shotgun (WGS) entry which is preliminary data.</text>
</comment>
<reference evidence="2" key="1">
    <citation type="submission" date="2020-09" db="EMBL/GenBank/DDBJ databases">
        <title>Genome-Enabled Discovery of Anthraquinone Biosynthesis in Senna tora.</title>
        <authorList>
            <person name="Kang S.-H."/>
            <person name="Pandey R.P."/>
            <person name="Lee C.-M."/>
            <person name="Sim J.-S."/>
            <person name="Jeong J.-T."/>
            <person name="Choi B.-S."/>
            <person name="Jung M."/>
            <person name="Ginzburg D."/>
            <person name="Zhao K."/>
            <person name="Won S.Y."/>
            <person name="Oh T.-J."/>
            <person name="Yu Y."/>
            <person name="Kim N.-H."/>
            <person name="Lee O.R."/>
            <person name="Lee T.-H."/>
            <person name="Bashyal P."/>
            <person name="Kim T.-S."/>
            <person name="Lee W.-H."/>
            <person name="Kawkins C."/>
            <person name="Kim C.-K."/>
            <person name="Kim J.S."/>
            <person name="Ahn B.O."/>
            <person name="Rhee S.Y."/>
            <person name="Sohng J.K."/>
        </authorList>
    </citation>
    <scope>NUCLEOTIDE SEQUENCE</scope>
    <source>
        <tissue evidence="2">Leaf</tissue>
    </source>
</reference>
<name>A0A834W6T3_9FABA</name>
<feature type="compositionally biased region" description="Basic residues" evidence="1">
    <location>
        <begin position="17"/>
        <end position="28"/>
    </location>
</feature>
<dbReference type="Proteomes" id="UP000634136">
    <property type="component" value="Unassembled WGS sequence"/>
</dbReference>
<sequence length="53" mass="6163">MIPISFFSSRESERRELKQKKKRGPKRQSQREGEGDVTRAGKGRVATPSFRRD</sequence>
<dbReference type="EMBL" id="JAAIUW010000010">
    <property type="protein sequence ID" value="KAF7812150.1"/>
    <property type="molecule type" value="Genomic_DNA"/>
</dbReference>
<evidence type="ECO:0000313" key="2">
    <source>
        <dbReference type="EMBL" id="KAF7812150.1"/>
    </source>
</evidence>
<dbReference type="AlphaFoldDB" id="A0A834W6T3"/>
<protein>
    <submittedName>
        <fullName evidence="2">Uncharacterized protein</fullName>
    </submittedName>
</protein>
<accession>A0A834W6T3</accession>
<organism evidence="2 3">
    <name type="scientific">Senna tora</name>
    <dbReference type="NCBI Taxonomy" id="362788"/>
    <lineage>
        <taxon>Eukaryota</taxon>
        <taxon>Viridiplantae</taxon>
        <taxon>Streptophyta</taxon>
        <taxon>Embryophyta</taxon>
        <taxon>Tracheophyta</taxon>
        <taxon>Spermatophyta</taxon>
        <taxon>Magnoliopsida</taxon>
        <taxon>eudicotyledons</taxon>
        <taxon>Gunneridae</taxon>
        <taxon>Pentapetalae</taxon>
        <taxon>rosids</taxon>
        <taxon>fabids</taxon>
        <taxon>Fabales</taxon>
        <taxon>Fabaceae</taxon>
        <taxon>Caesalpinioideae</taxon>
        <taxon>Cassia clade</taxon>
        <taxon>Senna</taxon>
    </lineage>
</organism>